<dbReference type="SUPFAM" id="SSF53474">
    <property type="entry name" value="alpha/beta-Hydrolases"/>
    <property type="match status" value="1"/>
</dbReference>
<dbReference type="RefSeq" id="WP_218032990.1">
    <property type="nucleotide sequence ID" value="NZ_BKAG01000019.1"/>
</dbReference>
<dbReference type="EMBL" id="BKAG01000019">
    <property type="protein sequence ID" value="GEP43610.1"/>
    <property type="molecule type" value="Genomic_DNA"/>
</dbReference>
<keyword evidence="2" id="KW-1185">Reference proteome</keyword>
<sequence>MFPFARWWRVFANSLSESEARAAYARYAIAAPARAIFQAALSNITPGSQAAINFRNSSRGPLLLIGGEKDVIMPASLNRKNFRKYSRSSAITEYKEFAGRSHFIIGEKGWEEVADYALDWVQSKLGENAEKVSASSRKEAVPQAPAVA</sequence>
<reference evidence="1 2" key="1">
    <citation type="submission" date="2019-07" db="EMBL/GenBank/DDBJ databases">
        <title>Whole genome shotgun sequence of Brevifollis gellanilyticus NBRC 108608.</title>
        <authorList>
            <person name="Hosoyama A."/>
            <person name="Uohara A."/>
            <person name="Ohji S."/>
            <person name="Ichikawa N."/>
        </authorList>
    </citation>
    <scope>NUCLEOTIDE SEQUENCE [LARGE SCALE GENOMIC DNA]</scope>
    <source>
        <strain evidence="1 2">NBRC 108608</strain>
    </source>
</reference>
<proteinExistence type="predicted"/>
<organism evidence="1 2">
    <name type="scientific">Brevifollis gellanilyticus</name>
    <dbReference type="NCBI Taxonomy" id="748831"/>
    <lineage>
        <taxon>Bacteria</taxon>
        <taxon>Pseudomonadati</taxon>
        <taxon>Verrucomicrobiota</taxon>
        <taxon>Verrucomicrobiia</taxon>
        <taxon>Verrucomicrobiales</taxon>
        <taxon>Verrucomicrobiaceae</taxon>
    </lineage>
</organism>
<evidence type="ECO:0008006" key="3">
    <source>
        <dbReference type="Google" id="ProtNLM"/>
    </source>
</evidence>
<gene>
    <name evidence="1" type="ORF">BGE01nite_29010</name>
</gene>
<evidence type="ECO:0000313" key="1">
    <source>
        <dbReference type="EMBL" id="GEP43610.1"/>
    </source>
</evidence>
<dbReference type="AlphaFoldDB" id="A0A512MA44"/>
<evidence type="ECO:0000313" key="2">
    <source>
        <dbReference type="Proteomes" id="UP000321577"/>
    </source>
</evidence>
<dbReference type="InterPro" id="IPR029058">
    <property type="entry name" value="AB_hydrolase_fold"/>
</dbReference>
<comment type="caution">
    <text evidence="1">The sequence shown here is derived from an EMBL/GenBank/DDBJ whole genome shotgun (WGS) entry which is preliminary data.</text>
</comment>
<dbReference type="Proteomes" id="UP000321577">
    <property type="component" value="Unassembled WGS sequence"/>
</dbReference>
<name>A0A512MA44_9BACT</name>
<accession>A0A512MA44</accession>
<dbReference type="Gene3D" id="3.40.50.1820">
    <property type="entry name" value="alpha/beta hydrolase"/>
    <property type="match status" value="1"/>
</dbReference>
<protein>
    <recommendedName>
        <fullName evidence="3">Serine aminopeptidase S33 domain-containing protein</fullName>
    </recommendedName>
</protein>